<proteinExistence type="predicted"/>
<feature type="region of interest" description="Disordered" evidence="1">
    <location>
        <begin position="815"/>
        <end position="849"/>
    </location>
</feature>
<organism evidence="2 3">
    <name type="scientific">Anthostomella pinea</name>
    <dbReference type="NCBI Taxonomy" id="933095"/>
    <lineage>
        <taxon>Eukaryota</taxon>
        <taxon>Fungi</taxon>
        <taxon>Dikarya</taxon>
        <taxon>Ascomycota</taxon>
        <taxon>Pezizomycotina</taxon>
        <taxon>Sordariomycetes</taxon>
        <taxon>Xylariomycetidae</taxon>
        <taxon>Xylariales</taxon>
        <taxon>Xylariaceae</taxon>
        <taxon>Anthostomella</taxon>
    </lineage>
</organism>
<gene>
    <name evidence="2" type="ORF">KHLLAP_LOCUS8409</name>
</gene>
<feature type="region of interest" description="Disordered" evidence="1">
    <location>
        <begin position="500"/>
        <end position="528"/>
    </location>
</feature>
<accession>A0AAI8VN07</accession>
<feature type="region of interest" description="Disordered" evidence="1">
    <location>
        <begin position="196"/>
        <end position="220"/>
    </location>
</feature>
<dbReference type="Proteomes" id="UP001295740">
    <property type="component" value="Unassembled WGS sequence"/>
</dbReference>
<dbReference type="EMBL" id="CAUWAG010000010">
    <property type="protein sequence ID" value="CAJ2507941.1"/>
    <property type="molecule type" value="Genomic_DNA"/>
</dbReference>
<comment type="caution">
    <text evidence="2">The sequence shown here is derived from an EMBL/GenBank/DDBJ whole genome shotgun (WGS) entry which is preliminary data.</text>
</comment>
<reference evidence="2" key="1">
    <citation type="submission" date="2023-10" db="EMBL/GenBank/DDBJ databases">
        <authorList>
            <person name="Hackl T."/>
        </authorList>
    </citation>
    <scope>NUCLEOTIDE SEQUENCE</scope>
</reference>
<sequence length="867" mass="96236">MASSTPGMGWPAAKVPIELFILIAVHLDDRSDVQNMRLVSREFNAKLAADFFRNLVVHFGRDLYTTLDIAPSPSVRSSSVDITNRLMETTTIFDVFGTTIRRFGLALELTDEDLAASNDDDPLVLHKRPWGMYRWPRTASPSLLQKIAVSLEDSTGVCRILRRLSRVQELALSCDGGLGYLRGPDTNRLALSQKPAVFGDPNLNPGHQSAPPRLDSDGPSQYERLQQSMLAHGIAPDSVLAEIQKLLKNEGKTLEDLASEGRQRCPLPRDRPGRRGLVRECDCCKARSKTLRLQPDMLTAAQRQMLLHHLSAHQALIQSYLLGVIDNATTFVNLTNIKIASLPSFHVELLCRDEFWSKLPNLEKVSLAIIPDWRKVAELGPDSVKESQVYPTDAMPKVFNLLQNYIGKQQGIKHLHFEWLCGGELAPGRLQRNRHILPAPFLKEHLRVSDSRPENLLILPFVTHLSLKNCWFAPHVFFRIIRTMAANSLQSLELETVSLTGPPHPKGVRGGRAPRDRHNGGQAGAAQAGAAQAGAAQANAFQVLVAQAIAGQVNAGNNLPPALLTLRNAIAQRGLILPTNILRSISTYLGEPVDDDSEPVEEPPTLSWAHIIDMLTPGETIRETLHQQEMIADPLIEPLHLKKQLHLRRLAFKSCGYVTIPDNRFISDRPLEAGALDGINGWEVHRKEAQPHCLKWFMQVNTDRLLGRTSSFLGKKEQLAMRRVFRFRTGWKDVYDDRVIKAAKEDGIVAPGKGRFSGEIEYHPTPTPLERYAGTLYAADEEDGVEYVEDYNTLSLHNDYDDEFELARLQKELEEEAHYQPAPPRQRAGRLRGGNNGGANDGGAGDGGANGGGFVLVVDGFYEDALD</sequence>
<evidence type="ECO:0000313" key="2">
    <source>
        <dbReference type="EMBL" id="CAJ2507941.1"/>
    </source>
</evidence>
<keyword evidence="3" id="KW-1185">Reference proteome</keyword>
<dbReference type="AlphaFoldDB" id="A0AAI8VN07"/>
<evidence type="ECO:0000313" key="3">
    <source>
        <dbReference type="Proteomes" id="UP001295740"/>
    </source>
</evidence>
<protein>
    <submittedName>
        <fullName evidence="2">Uu.00g091270.m01.CDS01</fullName>
    </submittedName>
</protein>
<feature type="compositionally biased region" description="Gly residues" evidence="1">
    <location>
        <begin position="831"/>
        <end position="849"/>
    </location>
</feature>
<evidence type="ECO:0000256" key="1">
    <source>
        <dbReference type="SAM" id="MobiDB-lite"/>
    </source>
</evidence>
<name>A0AAI8VN07_9PEZI</name>